<protein>
    <submittedName>
        <fullName evidence="2">Uncharacterized protein</fullName>
    </submittedName>
</protein>
<evidence type="ECO:0000313" key="3">
    <source>
        <dbReference type="Proteomes" id="UP001470230"/>
    </source>
</evidence>
<reference evidence="2 3" key="1">
    <citation type="submission" date="2024-04" db="EMBL/GenBank/DDBJ databases">
        <title>Tritrichomonas musculus Genome.</title>
        <authorList>
            <person name="Alves-Ferreira E."/>
            <person name="Grigg M."/>
            <person name="Lorenzi H."/>
            <person name="Galac M."/>
        </authorList>
    </citation>
    <scope>NUCLEOTIDE SEQUENCE [LARGE SCALE GENOMIC DNA]</scope>
    <source>
        <strain evidence="2 3">EAF2021</strain>
    </source>
</reference>
<proteinExistence type="predicted"/>
<name>A0ABR2KRP6_9EUKA</name>
<evidence type="ECO:0000313" key="2">
    <source>
        <dbReference type="EMBL" id="KAK8893797.1"/>
    </source>
</evidence>
<feature type="coiled-coil region" evidence="1">
    <location>
        <begin position="43"/>
        <end position="77"/>
    </location>
</feature>
<keyword evidence="3" id="KW-1185">Reference proteome</keyword>
<organism evidence="2 3">
    <name type="scientific">Tritrichomonas musculus</name>
    <dbReference type="NCBI Taxonomy" id="1915356"/>
    <lineage>
        <taxon>Eukaryota</taxon>
        <taxon>Metamonada</taxon>
        <taxon>Parabasalia</taxon>
        <taxon>Tritrichomonadida</taxon>
        <taxon>Tritrichomonadidae</taxon>
        <taxon>Tritrichomonas</taxon>
    </lineage>
</organism>
<gene>
    <name evidence="2" type="ORF">M9Y10_022226</name>
</gene>
<accession>A0ABR2KRP6</accession>
<keyword evidence="1" id="KW-0175">Coiled coil</keyword>
<comment type="caution">
    <text evidence="2">The sequence shown here is derived from an EMBL/GenBank/DDBJ whole genome shotgun (WGS) entry which is preliminary data.</text>
</comment>
<sequence length="556" mass="63921">MSNEDNQNQLFADWAQKNLSILANLIFYQKDTVSKVSFFQNRIDSHKSTIKKLERFLIEIQNEMKQIQKEISLFQEIADVEYLCYDDMDTILLMRKHAYIQQLICEYSIDIATRKYGYLVDLENNTKIILSLFKDSININEKSSASGYGKASKSKSILPDDQICELNDFTVIDYTQCQISDIEKKLKYLIPFESRISSRIHKKKKALWATNYQQFISKLINEAKGHLISELSYFEPIESEISLSRCLFCYKSPLKSEIDKTIDSFTSIPTKTDSAPSSLITKAAQEFVSELLDQCYKLVGPCYEKMSSTEKSICLLIFFRCLFNRCYEKYGDYFCDFKSNSEKRMKLEKIAKIPAHYFPIPWNLIGNSKPNKKNEISSNSENQINNEPITISEFAATDKCCSIGDLFETIVHFKDAANSLRTSVLQSNPIDALFCIHMALIGINKGAFANFNEQSHLNENTKISNSKNDRNHDDFDMKQLLCFDDMFALMLGTFLGSDKPDIFFVADMIEKFAPKMSLSPSFDFALANIEGLSSHCANFDLEKCYREINKLPNDKI</sequence>
<evidence type="ECO:0000256" key="1">
    <source>
        <dbReference type="SAM" id="Coils"/>
    </source>
</evidence>
<dbReference type="Proteomes" id="UP001470230">
    <property type="component" value="Unassembled WGS sequence"/>
</dbReference>
<dbReference type="EMBL" id="JAPFFF010000003">
    <property type="protein sequence ID" value="KAK8893797.1"/>
    <property type="molecule type" value="Genomic_DNA"/>
</dbReference>